<keyword evidence="2" id="KW-1185">Reference proteome</keyword>
<dbReference type="Proteomes" id="UP000625711">
    <property type="component" value="Unassembled WGS sequence"/>
</dbReference>
<protein>
    <submittedName>
        <fullName evidence="1">Uncharacterized protein</fullName>
    </submittedName>
</protein>
<reference evidence="1" key="1">
    <citation type="submission" date="2020-08" db="EMBL/GenBank/DDBJ databases">
        <title>Genome sequencing and assembly of the red palm weevil Rhynchophorus ferrugineus.</title>
        <authorList>
            <person name="Dias G.B."/>
            <person name="Bergman C.M."/>
            <person name="Manee M."/>
        </authorList>
    </citation>
    <scope>NUCLEOTIDE SEQUENCE</scope>
    <source>
        <strain evidence="1">AA-2017</strain>
        <tissue evidence="1">Whole larva</tissue>
    </source>
</reference>
<gene>
    <name evidence="1" type="ORF">GWI33_011924</name>
</gene>
<name>A0A834MIK1_RHYFE</name>
<evidence type="ECO:0000313" key="2">
    <source>
        <dbReference type="Proteomes" id="UP000625711"/>
    </source>
</evidence>
<sequence>MRKAIDFGRCHLARSVLQSKLIKFRYVASSGWLRERFINDINKTSRGGQFDVGPTWGSGPDEIGIQRESESELCKNRCPIACQSGRELRQFLPGELKLSRP</sequence>
<comment type="caution">
    <text evidence="1">The sequence shown here is derived from an EMBL/GenBank/DDBJ whole genome shotgun (WGS) entry which is preliminary data.</text>
</comment>
<proteinExistence type="predicted"/>
<dbReference type="EMBL" id="JAACXV010000061">
    <property type="protein sequence ID" value="KAF7285073.1"/>
    <property type="molecule type" value="Genomic_DNA"/>
</dbReference>
<evidence type="ECO:0000313" key="1">
    <source>
        <dbReference type="EMBL" id="KAF7285073.1"/>
    </source>
</evidence>
<dbReference type="AlphaFoldDB" id="A0A834MIK1"/>
<organism evidence="1 2">
    <name type="scientific">Rhynchophorus ferrugineus</name>
    <name type="common">Red palm weevil</name>
    <name type="synonym">Curculio ferrugineus</name>
    <dbReference type="NCBI Taxonomy" id="354439"/>
    <lineage>
        <taxon>Eukaryota</taxon>
        <taxon>Metazoa</taxon>
        <taxon>Ecdysozoa</taxon>
        <taxon>Arthropoda</taxon>
        <taxon>Hexapoda</taxon>
        <taxon>Insecta</taxon>
        <taxon>Pterygota</taxon>
        <taxon>Neoptera</taxon>
        <taxon>Endopterygota</taxon>
        <taxon>Coleoptera</taxon>
        <taxon>Polyphaga</taxon>
        <taxon>Cucujiformia</taxon>
        <taxon>Curculionidae</taxon>
        <taxon>Dryophthorinae</taxon>
        <taxon>Rhynchophorus</taxon>
    </lineage>
</organism>
<accession>A0A834MIK1</accession>